<evidence type="ECO:0000313" key="1">
    <source>
        <dbReference type="EMBL" id="PHT82045.1"/>
    </source>
</evidence>
<dbReference type="AlphaFoldDB" id="A0A2G2ZJE1"/>
<dbReference type="Proteomes" id="UP000222542">
    <property type="component" value="Unassembled WGS sequence"/>
</dbReference>
<accession>A0A2G2ZJE1</accession>
<keyword evidence="2" id="KW-1185">Reference proteome</keyword>
<sequence>MLSCRKWEIHSILFSHTTRVGTAIAENTLNSYFSQMEWGHATESTLSKGDLDEPILGLNGFGWHRSKSGGQRRWISGTGGIGQALSVPRLILEMSREVVKRTEPFIRLLQYGTKSLMPSRVLFH</sequence>
<protein>
    <submittedName>
        <fullName evidence="1">Uncharacterized protein</fullName>
    </submittedName>
</protein>
<evidence type="ECO:0000313" key="2">
    <source>
        <dbReference type="Proteomes" id="UP000222542"/>
    </source>
</evidence>
<name>A0A2G2ZJE1_CAPAN</name>
<proteinExistence type="predicted"/>
<reference evidence="1 2" key="2">
    <citation type="journal article" date="2017" name="Genome Biol.">
        <title>New reference genome sequences of hot pepper reveal the massive evolution of plant disease-resistance genes by retroduplication.</title>
        <authorList>
            <person name="Kim S."/>
            <person name="Park J."/>
            <person name="Yeom S.I."/>
            <person name="Kim Y.M."/>
            <person name="Seo E."/>
            <person name="Kim K.T."/>
            <person name="Kim M.S."/>
            <person name="Lee J.M."/>
            <person name="Cheong K."/>
            <person name="Shin H.S."/>
            <person name="Kim S.B."/>
            <person name="Han K."/>
            <person name="Lee J."/>
            <person name="Park M."/>
            <person name="Lee H.A."/>
            <person name="Lee H.Y."/>
            <person name="Lee Y."/>
            <person name="Oh S."/>
            <person name="Lee J.H."/>
            <person name="Choi E."/>
            <person name="Choi E."/>
            <person name="Lee S.E."/>
            <person name="Jeon J."/>
            <person name="Kim H."/>
            <person name="Choi G."/>
            <person name="Song H."/>
            <person name="Lee J."/>
            <person name="Lee S.C."/>
            <person name="Kwon J.K."/>
            <person name="Lee H.Y."/>
            <person name="Koo N."/>
            <person name="Hong Y."/>
            <person name="Kim R.W."/>
            <person name="Kang W.H."/>
            <person name="Huh J.H."/>
            <person name="Kang B.C."/>
            <person name="Yang T.J."/>
            <person name="Lee Y.H."/>
            <person name="Bennetzen J.L."/>
            <person name="Choi D."/>
        </authorList>
    </citation>
    <scope>NUCLEOTIDE SEQUENCE [LARGE SCALE GENOMIC DNA]</scope>
    <source>
        <strain evidence="2">cv. CM334</strain>
    </source>
</reference>
<gene>
    <name evidence="1" type="ORF">T459_15060</name>
</gene>
<comment type="caution">
    <text evidence="1">The sequence shown here is derived from an EMBL/GenBank/DDBJ whole genome shotgun (WGS) entry which is preliminary data.</text>
</comment>
<dbReference type="Gramene" id="PHT82045">
    <property type="protein sequence ID" value="PHT82045"/>
    <property type="gene ID" value="T459_15060"/>
</dbReference>
<reference evidence="1 2" key="1">
    <citation type="journal article" date="2014" name="Nat. Genet.">
        <title>Genome sequence of the hot pepper provides insights into the evolution of pungency in Capsicum species.</title>
        <authorList>
            <person name="Kim S."/>
            <person name="Park M."/>
            <person name="Yeom S.I."/>
            <person name="Kim Y.M."/>
            <person name="Lee J.M."/>
            <person name="Lee H.A."/>
            <person name="Seo E."/>
            <person name="Choi J."/>
            <person name="Cheong K."/>
            <person name="Kim K.T."/>
            <person name="Jung K."/>
            <person name="Lee G.W."/>
            <person name="Oh S.K."/>
            <person name="Bae C."/>
            <person name="Kim S.B."/>
            <person name="Lee H.Y."/>
            <person name="Kim S.Y."/>
            <person name="Kim M.S."/>
            <person name="Kang B.C."/>
            <person name="Jo Y.D."/>
            <person name="Yang H.B."/>
            <person name="Jeong H.J."/>
            <person name="Kang W.H."/>
            <person name="Kwon J.K."/>
            <person name="Shin C."/>
            <person name="Lim J.Y."/>
            <person name="Park J.H."/>
            <person name="Huh J.H."/>
            <person name="Kim J.S."/>
            <person name="Kim B.D."/>
            <person name="Cohen O."/>
            <person name="Paran I."/>
            <person name="Suh M.C."/>
            <person name="Lee S.B."/>
            <person name="Kim Y.K."/>
            <person name="Shin Y."/>
            <person name="Noh S.J."/>
            <person name="Park J."/>
            <person name="Seo Y.S."/>
            <person name="Kwon S.Y."/>
            <person name="Kim H.A."/>
            <person name="Park J.M."/>
            <person name="Kim H.J."/>
            <person name="Choi S.B."/>
            <person name="Bosland P.W."/>
            <person name="Reeves G."/>
            <person name="Jo S.H."/>
            <person name="Lee B.W."/>
            <person name="Cho H.T."/>
            <person name="Choi H.S."/>
            <person name="Lee M.S."/>
            <person name="Yu Y."/>
            <person name="Do Choi Y."/>
            <person name="Park B.S."/>
            <person name="van Deynze A."/>
            <person name="Ashrafi H."/>
            <person name="Hill T."/>
            <person name="Kim W.T."/>
            <person name="Pai H.S."/>
            <person name="Ahn H.K."/>
            <person name="Yeam I."/>
            <person name="Giovannoni J.J."/>
            <person name="Rose J.K."/>
            <person name="Sorensen I."/>
            <person name="Lee S.J."/>
            <person name="Kim R.W."/>
            <person name="Choi I.Y."/>
            <person name="Choi B.S."/>
            <person name="Lim J.S."/>
            <person name="Lee Y.H."/>
            <person name="Choi D."/>
        </authorList>
    </citation>
    <scope>NUCLEOTIDE SEQUENCE [LARGE SCALE GENOMIC DNA]</scope>
    <source>
        <strain evidence="2">cv. CM334</strain>
    </source>
</reference>
<organism evidence="1 2">
    <name type="scientific">Capsicum annuum</name>
    <name type="common">Capsicum pepper</name>
    <dbReference type="NCBI Taxonomy" id="4072"/>
    <lineage>
        <taxon>Eukaryota</taxon>
        <taxon>Viridiplantae</taxon>
        <taxon>Streptophyta</taxon>
        <taxon>Embryophyta</taxon>
        <taxon>Tracheophyta</taxon>
        <taxon>Spermatophyta</taxon>
        <taxon>Magnoliopsida</taxon>
        <taxon>eudicotyledons</taxon>
        <taxon>Gunneridae</taxon>
        <taxon>Pentapetalae</taxon>
        <taxon>asterids</taxon>
        <taxon>lamiids</taxon>
        <taxon>Solanales</taxon>
        <taxon>Solanaceae</taxon>
        <taxon>Solanoideae</taxon>
        <taxon>Capsiceae</taxon>
        <taxon>Capsicum</taxon>
    </lineage>
</organism>
<dbReference type="EMBL" id="AYRZ02000005">
    <property type="protein sequence ID" value="PHT82045.1"/>
    <property type="molecule type" value="Genomic_DNA"/>
</dbReference>